<accession>A0AAE0MF81</accession>
<protein>
    <submittedName>
        <fullName evidence="1">Uncharacterized protein</fullName>
    </submittedName>
</protein>
<reference evidence="1" key="1">
    <citation type="journal article" date="2023" name="Mol. Phylogenet. Evol.">
        <title>Genome-scale phylogeny and comparative genomics of the fungal order Sordariales.</title>
        <authorList>
            <person name="Hensen N."/>
            <person name="Bonometti L."/>
            <person name="Westerberg I."/>
            <person name="Brannstrom I.O."/>
            <person name="Guillou S."/>
            <person name="Cros-Aarteil S."/>
            <person name="Calhoun S."/>
            <person name="Haridas S."/>
            <person name="Kuo A."/>
            <person name="Mondo S."/>
            <person name="Pangilinan J."/>
            <person name="Riley R."/>
            <person name="LaButti K."/>
            <person name="Andreopoulos B."/>
            <person name="Lipzen A."/>
            <person name="Chen C."/>
            <person name="Yan M."/>
            <person name="Daum C."/>
            <person name="Ng V."/>
            <person name="Clum A."/>
            <person name="Steindorff A."/>
            <person name="Ohm R.A."/>
            <person name="Martin F."/>
            <person name="Silar P."/>
            <person name="Natvig D.O."/>
            <person name="Lalanne C."/>
            <person name="Gautier V."/>
            <person name="Ament-Velasquez S.L."/>
            <person name="Kruys A."/>
            <person name="Hutchinson M.I."/>
            <person name="Powell A.J."/>
            <person name="Barry K."/>
            <person name="Miller A.N."/>
            <person name="Grigoriev I.V."/>
            <person name="Debuchy R."/>
            <person name="Gladieux P."/>
            <person name="Hiltunen Thoren M."/>
            <person name="Johannesson H."/>
        </authorList>
    </citation>
    <scope>NUCLEOTIDE SEQUENCE</scope>
    <source>
        <strain evidence="1">CBS 118394</strain>
    </source>
</reference>
<gene>
    <name evidence="1" type="ORF">B0H66DRAFT_572404</name>
</gene>
<dbReference type="EMBL" id="JAUEDM010000001">
    <property type="protein sequence ID" value="KAK3330287.1"/>
    <property type="molecule type" value="Genomic_DNA"/>
</dbReference>
<reference evidence="1" key="2">
    <citation type="submission" date="2023-06" db="EMBL/GenBank/DDBJ databases">
        <authorList>
            <consortium name="Lawrence Berkeley National Laboratory"/>
            <person name="Haridas S."/>
            <person name="Hensen N."/>
            <person name="Bonometti L."/>
            <person name="Westerberg I."/>
            <person name="Brannstrom I.O."/>
            <person name="Guillou S."/>
            <person name="Cros-Aarteil S."/>
            <person name="Calhoun S."/>
            <person name="Kuo A."/>
            <person name="Mondo S."/>
            <person name="Pangilinan J."/>
            <person name="Riley R."/>
            <person name="Labutti K."/>
            <person name="Andreopoulos B."/>
            <person name="Lipzen A."/>
            <person name="Chen C."/>
            <person name="Yanf M."/>
            <person name="Daum C."/>
            <person name="Ng V."/>
            <person name="Clum A."/>
            <person name="Steindorff A."/>
            <person name="Ohm R."/>
            <person name="Martin F."/>
            <person name="Silar P."/>
            <person name="Natvig D."/>
            <person name="Lalanne C."/>
            <person name="Gautier V."/>
            <person name="Ament-Velasquez S.L."/>
            <person name="Kruys A."/>
            <person name="Hutchinson M.I."/>
            <person name="Powell A.J."/>
            <person name="Barry K."/>
            <person name="Miller A.N."/>
            <person name="Grigoriev I.V."/>
            <person name="Debuchy R."/>
            <person name="Gladieux P."/>
            <person name="Thoren M.H."/>
            <person name="Johannesson H."/>
        </authorList>
    </citation>
    <scope>NUCLEOTIDE SEQUENCE</scope>
    <source>
        <strain evidence="1">CBS 118394</strain>
    </source>
</reference>
<evidence type="ECO:0000313" key="2">
    <source>
        <dbReference type="Proteomes" id="UP001283341"/>
    </source>
</evidence>
<organism evidence="1 2">
    <name type="scientific">Apodospora peruviana</name>
    <dbReference type="NCBI Taxonomy" id="516989"/>
    <lineage>
        <taxon>Eukaryota</taxon>
        <taxon>Fungi</taxon>
        <taxon>Dikarya</taxon>
        <taxon>Ascomycota</taxon>
        <taxon>Pezizomycotina</taxon>
        <taxon>Sordariomycetes</taxon>
        <taxon>Sordariomycetidae</taxon>
        <taxon>Sordariales</taxon>
        <taxon>Lasiosphaeriaceae</taxon>
        <taxon>Apodospora</taxon>
    </lineage>
</organism>
<evidence type="ECO:0000313" key="1">
    <source>
        <dbReference type="EMBL" id="KAK3330287.1"/>
    </source>
</evidence>
<comment type="caution">
    <text evidence="1">The sequence shown here is derived from an EMBL/GenBank/DDBJ whole genome shotgun (WGS) entry which is preliminary data.</text>
</comment>
<proteinExistence type="predicted"/>
<dbReference type="Proteomes" id="UP001283341">
    <property type="component" value="Unassembled WGS sequence"/>
</dbReference>
<sequence>MGGSAFAPAAFGFTTPRMPPHIYREVKDSCHSMLRKIYVHVDTPIEGPGKADFGDIDILVAVETCPPSKEPHPPGNAVERTTVEQLILIGEALKARASIMLSPPISANFAIPWPSSDHEHSALPDADRTRSDTDKHMGEKLIQVDVRICTDERQLNWALFKHAHSDIWNLLGSTIRPYGLTADEQALWLRISEIEKYDRKQAKVKLTEDPVEVIRFLGMEYGGFWTQPFVSAEALYEYVTTCRLFIIRDEPAAGCVRDNQLDCALAVGGAEGRKKLRSNDRRRMNTRPIYRRWIDEFIPRLLAEGWFICKDPETTVSQMRATVRDEALERFSVEDDYKERLKAWRLKRETEFVKGVIKDLVPRDLEIRHRATLISAFKKIILEGDRSFGVSSASPLKNPGGVYDMELTRAFVAEKWEELDRVAWAAQLQRSREAMKAKAAKMESSQGI</sequence>
<keyword evidence="2" id="KW-1185">Reference proteome</keyword>
<dbReference type="AlphaFoldDB" id="A0AAE0MF81"/>
<name>A0AAE0MF81_9PEZI</name>